<dbReference type="SUPFAM" id="SSF55874">
    <property type="entry name" value="ATPase domain of HSP90 chaperone/DNA topoisomerase II/histidine kinase"/>
    <property type="match status" value="1"/>
</dbReference>
<feature type="transmembrane region" description="Helical" evidence="6">
    <location>
        <begin position="422"/>
        <end position="439"/>
    </location>
</feature>
<keyword evidence="3" id="KW-0808">Transferase</keyword>
<dbReference type="EC" id="2.7.13.3" evidence="2"/>
<evidence type="ECO:0000313" key="8">
    <source>
        <dbReference type="Proteomes" id="UP000238882"/>
    </source>
</evidence>
<keyword evidence="6" id="KW-1133">Transmembrane helix</keyword>
<keyword evidence="6" id="KW-0812">Transmembrane</keyword>
<sequence length="640" mass="74729">MKQIKVTFLFFLIVIFFVSCKDKSSNNNASVKDEKLKELYQKSVSKKTDFSNRLNFSKEILGQKNVNDTIRYLVLNNISYLYGKLNKIDSSIIFAKKMLNQNIVKKNYGYKGKVYYKLGGYFNKKSQSDSAFYYFNQSKISFLKDSDSIQVGRSLLNIAIIESNFGSYSISDSTAVEAIKFINGKRNRTTSSAYNCLAINSKKRFLFDDAITYYKKAFIISDNENSKIKYKNNLAILYKDKQQYQKSILLFEELLKNSKINKKTRARVLDNLAYTKWLQNRNKKVLKDLFFANSLKLKNNDNYGLIASYSHLAEFFEKRNKNKSLLYIKKMYQAAKNEKAVNSLLESIDKIVKLQTPEKSIKYYKESICLRDSLQQENTKRQYKFAKIKYDYEEEEKKKLKFKTLATENKLIAEQENNQKKNILIIAIISISILSFSLYRRKQIQKKKVLEEKYLTETRIAKKLHDELGNDIFNVITKVQNTTYSNTEIVNDLDKIYLQTRAISHENDEIVTGKDFEKTLNQLIESYHSEDCKIILKDISALELNFLKKEQQRMLYRVFNELLVNLKKHSKANLVVISCKKEGKFLEINYADNGVGFKNNEVVLKNGLTNMETRIKPFGGTLNFESVTNKGLKIKIRFKK</sequence>
<protein>
    <recommendedName>
        <fullName evidence="2">histidine kinase</fullName>
        <ecNumber evidence="2">2.7.13.3</ecNumber>
    </recommendedName>
</protein>
<dbReference type="InterPro" id="IPR036890">
    <property type="entry name" value="HATPase_C_sf"/>
</dbReference>
<dbReference type="PANTHER" id="PTHR24421:SF10">
    <property type="entry name" value="NITRATE_NITRITE SENSOR PROTEIN NARQ"/>
    <property type="match status" value="1"/>
</dbReference>
<dbReference type="InterPro" id="IPR050482">
    <property type="entry name" value="Sensor_HK_TwoCompSys"/>
</dbReference>
<keyword evidence="8" id="KW-1185">Reference proteome</keyword>
<comment type="catalytic activity">
    <reaction evidence="1">
        <text>ATP + protein L-histidine = ADP + protein N-phospho-L-histidine.</text>
        <dbReference type="EC" id="2.7.13.3"/>
    </reaction>
</comment>
<accession>A0A2S7WK43</accession>
<name>A0A2S7WK43_9FLAO</name>
<proteinExistence type="predicted"/>
<evidence type="ECO:0000256" key="3">
    <source>
        <dbReference type="ARBA" id="ARBA00022679"/>
    </source>
</evidence>
<evidence type="ECO:0000256" key="6">
    <source>
        <dbReference type="SAM" id="Phobius"/>
    </source>
</evidence>
<dbReference type="OrthoDB" id="943406at2"/>
<keyword evidence="6" id="KW-0472">Membrane</keyword>
<dbReference type="EMBL" id="MSCN01000001">
    <property type="protein sequence ID" value="PQJ77987.1"/>
    <property type="molecule type" value="Genomic_DNA"/>
</dbReference>
<evidence type="ECO:0000313" key="7">
    <source>
        <dbReference type="EMBL" id="PQJ77987.1"/>
    </source>
</evidence>
<dbReference type="GO" id="GO:0000160">
    <property type="term" value="P:phosphorelay signal transduction system"/>
    <property type="evidence" value="ECO:0007669"/>
    <property type="project" value="UniProtKB-KW"/>
</dbReference>
<keyword evidence="5" id="KW-0902">Two-component regulatory system</keyword>
<dbReference type="InterPro" id="IPR011990">
    <property type="entry name" value="TPR-like_helical_dom_sf"/>
</dbReference>
<dbReference type="PROSITE" id="PS51257">
    <property type="entry name" value="PROKAR_LIPOPROTEIN"/>
    <property type="match status" value="1"/>
</dbReference>
<dbReference type="Proteomes" id="UP000238882">
    <property type="component" value="Unassembled WGS sequence"/>
</dbReference>
<keyword evidence="4" id="KW-0418">Kinase</keyword>
<evidence type="ECO:0000256" key="2">
    <source>
        <dbReference type="ARBA" id="ARBA00012438"/>
    </source>
</evidence>
<dbReference type="RefSeq" id="WP_105014569.1">
    <property type="nucleotide sequence ID" value="NZ_MSCN01000001.1"/>
</dbReference>
<dbReference type="SUPFAM" id="SSF48452">
    <property type="entry name" value="TPR-like"/>
    <property type="match status" value="2"/>
</dbReference>
<evidence type="ECO:0000256" key="1">
    <source>
        <dbReference type="ARBA" id="ARBA00000085"/>
    </source>
</evidence>
<gene>
    <name evidence="7" type="ORF">BTO18_01750</name>
</gene>
<dbReference type="AlphaFoldDB" id="A0A2S7WK43"/>
<comment type="caution">
    <text evidence="7">The sequence shown here is derived from an EMBL/GenBank/DDBJ whole genome shotgun (WGS) entry which is preliminary data.</text>
</comment>
<dbReference type="GO" id="GO:0004673">
    <property type="term" value="F:protein histidine kinase activity"/>
    <property type="evidence" value="ECO:0007669"/>
    <property type="project" value="UniProtKB-EC"/>
</dbReference>
<dbReference type="Gene3D" id="3.30.565.10">
    <property type="entry name" value="Histidine kinase-like ATPase, C-terminal domain"/>
    <property type="match status" value="1"/>
</dbReference>
<dbReference type="Gene3D" id="1.25.40.10">
    <property type="entry name" value="Tetratricopeptide repeat domain"/>
    <property type="match status" value="1"/>
</dbReference>
<evidence type="ECO:0000256" key="5">
    <source>
        <dbReference type="ARBA" id="ARBA00023012"/>
    </source>
</evidence>
<dbReference type="PANTHER" id="PTHR24421">
    <property type="entry name" value="NITRATE/NITRITE SENSOR PROTEIN NARX-RELATED"/>
    <property type="match status" value="1"/>
</dbReference>
<reference evidence="7 8" key="1">
    <citation type="submission" date="2016-12" db="EMBL/GenBank/DDBJ databases">
        <title>Trade-off between light-utilization and light-protection in marine flavobacteria.</title>
        <authorList>
            <person name="Kumagai Y."/>
            <person name="Yoshizawa S."/>
            <person name="Kogure K."/>
            <person name="Iwasaki W."/>
        </authorList>
    </citation>
    <scope>NUCLEOTIDE SEQUENCE [LARGE SCALE GENOMIC DNA]</scope>
    <source>
        <strain evidence="7 8">NBRC 108759</strain>
    </source>
</reference>
<evidence type="ECO:0000256" key="4">
    <source>
        <dbReference type="ARBA" id="ARBA00022777"/>
    </source>
</evidence>
<organism evidence="7 8">
    <name type="scientific">Polaribacter porphyrae</name>
    <dbReference type="NCBI Taxonomy" id="1137780"/>
    <lineage>
        <taxon>Bacteria</taxon>
        <taxon>Pseudomonadati</taxon>
        <taxon>Bacteroidota</taxon>
        <taxon>Flavobacteriia</taxon>
        <taxon>Flavobacteriales</taxon>
        <taxon>Flavobacteriaceae</taxon>
    </lineage>
</organism>